<evidence type="ECO:0008006" key="4">
    <source>
        <dbReference type="Google" id="ProtNLM"/>
    </source>
</evidence>
<dbReference type="PROSITE" id="PS51375">
    <property type="entry name" value="PPR"/>
    <property type="match status" value="2"/>
</dbReference>
<dbReference type="FunCoup" id="A0A158NM82">
    <property type="interactions" value="1396"/>
</dbReference>
<reference evidence="2" key="2">
    <citation type="submission" date="2016-04" db="UniProtKB">
        <authorList>
            <consortium name="EnsemblMetazoa"/>
        </authorList>
    </citation>
    <scope>IDENTIFICATION</scope>
</reference>
<dbReference type="OrthoDB" id="185373at2759"/>
<dbReference type="Pfam" id="PF13041">
    <property type="entry name" value="PPR_2"/>
    <property type="match status" value="2"/>
</dbReference>
<evidence type="ECO:0000313" key="3">
    <source>
        <dbReference type="Proteomes" id="UP000005205"/>
    </source>
</evidence>
<evidence type="ECO:0000313" key="2">
    <source>
        <dbReference type="EnsemblMetazoa" id="XP_012058640.1"/>
    </source>
</evidence>
<dbReference type="Proteomes" id="UP000005205">
    <property type="component" value="Unassembled WGS sequence"/>
</dbReference>
<dbReference type="PANTHER" id="PTHR47938">
    <property type="entry name" value="RESPIRATORY COMPLEX I CHAPERONE (CIA84), PUTATIVE (AFU_ORTHOLOGUE AFUA_2G06020)-RELATED"/>
    <property type="match status" value="1"/>
</dbReference>
<name>A0A158NM82_ATTCE</name>
<dbReference type="InterPro" id="IPR002885">
    <property type="entry name" value="PPR_rpt"/>
</dbReference>
<dbReference type="Pfam" id="PF13812">
    <property type="entry name" value="PPR_3"/>
    <property type="match status" value="1"/>
</dbReference>
<reference evidence="3" key="1">
    <citation type="journal article" date="2011" name="PLoS Genet.">
        <title>The genome sequence of the leaf-cutter ant Atta cephalotes reveals insights into its obligate symbiotic lifestyle.</title>
        <authorList>
            <person name="Suen G."/>
            <person name="Teiling C."/>
            <person name="Li L."/>
            <person name="Holt C."/>
            <person name="Abouheif E."/>
            <person name="Bornberg-Bauer E."/>
            <person name="Bouffard P."/>
            <person name="Caldera E.J."/>
            <person name="Cash E."/>
            <person name="Cavanaugh A."/>
            <person name="Denas O."/>
            <person name="Elhaik E."/>
            <person name="Fave M.J."/>
            <person name="Gadau J."/>
            <person name="Gibson J.D."/>
            <person name="Graur D."/>
            <person name="Grubbs K.J."/>
            <person name="Hagen D.E."/>
            <person name="Harkins T.T."/>
            <person name="Helmkampf M."/>
            <person name="Hu H."/>
            <person name="Johnson B.R."/>
            <person name="Kim J."/>
            <person name="Marsh S.E."/>
            <person name="Moeller J.A."/>
            <person name="Munoz-Torres M.C."/>
            <person name="Murphy M.C."/>
            <person name="Naughton M.C."/>
            <person name="Nigam S."/>
            <person name="Overson R."/>
            <person name="Rajakumar R."/>
            <person name="Reese J.T."/>
            <person name="Scott J.J."/>
            <person name="Smith C.R."/>
            <person name="Tao S."/>
            <person name="Tsutsui N.D."/>
            <person name="Viljakainen L."/>
            <person name="Wissler L."/>
            <person name="Yandell M.D."/>
            <person name="Zimmer F."/>
            <person name="Taylor J."/>
            <person name="Slater S.C."/>
            <person name="Clifton S.W."/>
            <person name="Warren W.C."/>
            <person name="Elsik C.G."/>
            <person name="Smith C.D."/>
            <person name="Weinstock G.M."/>
            <person name="Gerardo N.M."/>
            <person name="Currie C.R."/>
        </authorList>
    </citation>
    <scope>NUCLEOTIDE SEQUENCE [LARGE SCALE GENOMIC DNA]</scope>
</reference>
<dbReference type="EMBL" id="ADTU01020352">
    <property type="status" value="NOT_ANNOTATED_CDS"/>
    <property type="molecule type" value="Genomic_DNA"/>
</dbReference>
<accession>A0A158NM82</accession>
<dbReference type="Gene3D" id="1.25.40.10">
    <property type="entry name" value="Tetratricopeptide repeat domain"/>
    <property type="match status" value="3"/>
</dbReference>
<proteinExistence type="predicted"/>
<feature type="repeat" description="PPR" evidence="1">
    <location>
        <begin position="205"/>
        <end position="239"/>
    </location>
</feature>
<protein>
    <recommendedName>
        <fullName evidence="4">Pentacotripeptide-repeat region of PRORP domain-containing protein</fullName>
    </recommendedName>
</protein>
<dbReference type="InParanoid" id="A0A158NM82"/>
<evidence type="ECO:0000256" key="1">
    <source>
        <dbReference type="PROSITE-ProRule" id="PRU00708"/>
    </source>
</evidence>
<dbReference type="KEGG" id="acep:105621799"/>
<dbReference type="NCBIfam" id="TIGR00756">
    <property type="entry name" value="PPR"/>
    <property type="match status" value="2"/>
</dbReference>
<organism evidence="2 3">
    <name type="scientific">Atta cephalotes</name>
    <name type="common">Leafcutter ant</name>
    <dbReference type="NCBI Taxonomy" id="12957"/>
    <lineage>
        <taxon>Eukaryota</taxon>
        <taxon>Metazoa</taxon>
        <taxon>Ecdysozoa</taxon>
        <taxon>Arthropoda</taxon>
        <taxon>Hexapoda</taxon>
        <taxon>Insecta</taxon>
        <taxon>Pterygota</taxon>
        <taxon>Neoptera</taxon>
        <taxon>Endopterygota</taxon>
        <taxon>Hymenoptera</taxon>
        <taxon>Apocrita</taxon>
        <taxon>Aculeata</taxon>
        <taxon>Formicoidea</taxon>
        <taxon>Formicidae</taxon>
        <taxon>Myrmicinae</taxon>
        <taxon>Atta</taxon>
    </lineage>
</organism>
<dbReference type="EnsemblMetazoa" id="XM_012203250.1">
    <property type="protein sequence ID" value="XP_012058640.1"/>
    <property type="gene ID" value="LOC105621799"/>
</dbReference>
<keyword evidence="3" id="KW-1185">Reference proteome</keyword>
<gene>
    <name evidence="2" type="primary">105621799</name>
</gene>
<dbReference type="AlphaFoldDB" id="A0A158NM82"/>
<dbReference type="GO" id="GO:0003729">
    <property type="term" value="F:mRNA binding"/>
    <property type="evidence" value="ECO:0007669"/>
    <property type="project" value="TreeGrafter"/>
</dbReference>
<dbReference type="eggNOG" id="KOG4197">
    <property type="taxonomic scope" value="Eukaryota"/>
</dbReference>
<feature type="repeat" description="PPR" evidence="1">
    <location>
        <begin position="131"/>
        <end position="165"/>
    </location>
</feature>
<sequence length="574" mass="66448">MFYQKFRASIKLKNIVGYVNEFNHLITSKQSKNEQLQHKLQILVSNFCMEKLPRSANVFGDISGRKFERIPMNEREQKEEKFQDTEAHVPRRLKPSLGQYAKMIKSHISKNDLNSALQVLDLMKENRDKPTMYLYNLLLYGLAKQGDIKQCFSLYNKAKKYGLQPNAATYTSLFNACALSDNSEVALKHLNRLRKSLYEWQFLLNDAHYNVMVKAYSWHGQIVKAFQLVDEMRDRRIPIGEITYNSLFHGAISDKKAGMRHALIVWHLMRMKNIKPSLITYNLLLRAIRDTNLGNLKSDDVLLSGFDQTRISVLEGEKPDLLASPPTLSTLLSMEKEQNIMQRDTDVTVQKSVNLNDVLIRNRLILFGGVEGFLNRMSNDGIIPNIKTITLLLDLIPNTISAENILIKTAEEKNIKLDIDFFNMLIKRRSIRFDYKAAKEVISIAEKKGLSPNIMTFGVLALGCQELMQAQEFLEGIEVFGYKPNSVIIGTLVDTACHKKNFGYLLFMMRYMTENRTRPTAQTIEIVKKFSEELPKIKKLKATSKYRYRKLKCLEDNIEKFKKQYPKWQKLIKE</sequence>
<dbReference type="STRING" id="12957.A0A158NM82"/>
<dbReference type="InterPro" id="IPR011990">
    <property type="entry name" value="TPR-like_helical_dom_sf"/>
</dbReference>